<accession>A0A9W6Y2K2</accession>
<feature type="region of interest" description="Disordered" evidence="1">
    <location>
        <begin position="149"/>
        <end position="197"/>
    </location>
</feature>
<dbReference type="EMBL" id="BSXT01003333">
    <property type="protein sequence ID" value="GMF53713.1"/>
    <property type="molecule type" value="Genomic_DNA"/>
</dbReference>
<dbReference type="AlphaFoldDB" id="A0A9W6Y2K2"/>
<protein>
    <submittedName>
        <fullName evidence="2">Unnamed protein product</fullName>
    </submittedName>
</protein>
<sequence>MPQRRVIRRDSESFLQRLEGRVGAERDRLVREHQEYIDGTCDRDAAFDELEENDDAHSTPAPPDRRPRMAVLPLESPTRNYQRKGALVIFYDKLAKSPRLHGKAPVAAFYVEELAELAANVESEGDQDDEDDNYVDDAEEMANDDAQYESAISPPVTPRRKTDEKAKGGAVLPKQAAQATRSQQLRGKGEKVMREAKKRRRIHITNVDNTSRYVICARRSLIGVRINCL</sequence>
<comment type="caution">
    <text evidence="2">The sequence shown here is derived from an EMBL/GenBank/DDBJ whole genome shotgun (WGS) entry which is preliminary data.</text>
</comment>
<gene>
    <name evidence="2" type="ORF">Pfra01_002226100</name>
</gene>
<evidence type="ECO:0000313" key="3">
    <source>
        <dbReference type="Proteomes" id="UP001165121"/>
    </source>
</evidence>
<evidence type="ECO:0000313" key="2">
    <source>
        <dbReference type="EMBL" id="GMF53713.1"/>
    </source>
</evidence>
<evidence type="ECO:0000256" key="1">
    <source>
        <dbReference type="SAM" id="MobiDB-lite"/>
    </source>
</evidence>
<dbReference type="Proteomes" id="UP001165121">
    <property type="component" value="Unassembled WGS sequence"/>
</dbReference>
<name>A0A9W6Y2K2_9STRA</name>
<keyword evidence="3" id="KW-1185">Reference proteome</keyword>
<feature type="region of interest" description="Disordered" evidence="1">
    <location>
        <begin position="43"/>
        <end position="68"/>
    </location>
</feature>
<reference evidence="2" key="1">
    <citation type="submission" date="2023-04" db="EMBL/GenBank/DDBJ databases">
        <title>Phytophthora fragariaefolia NBRC 109709.</title>
        <authorList>
            <person name="Ichikawa N."/>
            <person name="Sato H."/>
            <person name="Tonouchi N."/>
        </authorList>
    </citation>
    <scope>NUCLEOTIDE SEQUENCE</scope>
    <source>
        <strain evidence="2">NBRC 109709</strain>
    </source>
</reference>
<dbReference type="OrthoDB" id="129653at2759"/>
<organism evidence="2 3">
    <name type="scientific">Phytophthora fragariaefolia</name>
    <dbReference type="NCBI Taxonomy" id="1490495"/>
    <lineage>
        <taxon>Eukaryota</taxon>
        <taxon>Sar</taxon>
        <taxon>Stramenopiles</taxon>
        <taxon>Oomycota</taxon>
        <taxon>Peronosporomycetes</taxon>
        <taxon>Peronosporales</taxon>
        <taxon>Peronosporaceae</taxon>
        <taxon>Phytophthora</taxon>
    </lineage>
</organism>
<proteinExistence type="predicted"/>